<evidence type="ECO:0000313" key="2">
    <source>
        <dbReference type="Proteomes" id="UP000184295"/>
    </source>
</evidence>
<reference evidence="2" key="1">
    <citation type="submission" date="2016-11" db="EMBL/GenBank/DDBJ databases">
        <authorList>
            <person name="Varghese N."/>
            <person name="Submissions S."/>
        </authorList>
    </citation>
    <scope>NUCLEOTIDE SEQUENCE [LARGE SCALE GENOMIC DNA]</scope>
    <source>
        <strain evidence="2">DSM 19514</strain>
    </source>
</reference>
<sequence length="44" mass="5044">MWSRVVEDDDDAYMLDYLALGSIERSLALIDVWAGREYLIPGQP</sequence>
<accession>A0A1M4UMI3</accession>
<dbReference type="Proteomes" id="UP000184295">
    <property type="component" value="Unassembled WGS sequence"/>
</dbReference>
<proteinExistence type="predicted"/>
<dbReference type="STRING" id="1121881.SAMN02745225_01035"/>
<gene>
    <name evidence="1" type="ORF">SAMN02745225_01035</name>
</gene>
<dbReference type="AlphaFoldDB" id="A0A1M4UMI3"/>
<organism evidence="1 2">
    <name type="scientific">Ferrithrix thermotolerans DSM 19514</name>
    <dbReference type="NCBI Taxonomy" id="1121881"/>
    <lineage>
        <taxon>Bacteria</taxon>
        <taxon>Bacillati</taxon>
        <taxon>Actinomycetota</taxon>
        <taxon>Acidimicrobiia</taxon>
        <taxon>Acidimicrobiales</taxon>
        <taxon>Acidimicrobiaceae</taxon>
        <taxon>Ferrithrix</taxon>
    </lineage>
</organism>
<protein>
    <submittedName>
        <fullName evidence="1">Uncharacterized protein</fullName>
    </submittedName>
</protein>
<name>A0A1M4UMI3_9ACTN</name>
<keyword evidence="2" id="KW-1185">Reference proteome</keyword>
<dbReference type="EMBL" id="FQUL01000011">
    <property type="protein sequence ID" value="SHE57971.1"/>
    <property type="molecule type" value="Genomic_DNA"/>
</dbReference>
<evidence type="ECO:0000313" key="1">
    <source>
        <dbReference type="EMBL" id="SHE57971.1"/>
    </source>
</evidence>